<accession>A0A164ICK0</accession>
<proteinExistence type="predicted"/>
<dbReference type="Proteomes" id="UP000076858">
    <property type="component" value="Unassembled WGS sequence"/>
</dbReference>
<feature type="non-terminal residue" evidence="1">
    <location>
        <position position="113"/>
    </location>
</feature>
<feature type="non-terminal residue" evidence="1">
    <location>
        <position position="1"/>
    </location>
</feature>
<keyword evidence="2" id="KW-1185">Reference proteome</keyword>
<comment type="caution">
    <text evidence="1">The sequence shown here is derived from an EMBL/GenBank/DDBJ whole genome shotgun (WGS) entry which is preliminary data.</text>
</comment>
<reference evidence="1 2" key="1">
    <citation type="submission" date="2016-03" db="EMBL/GenBank/DDBJ databases">
        <title>EvidentialGene: Evidence-directed Construction of Genes on Genomes.</title>
        <authorList>
            <person name="Gilbert D.G."/>
            <person name="Choi J.-H."/>
            <person name="Mockaitis K."/>
            <person name="Colbourne J."/>
            <person name="Pfrender M."/>
        </authorList>
    </citation>
    <scope>NUCLEOTIDE SEQUENCE [LARGE SCALE GENOMIC DNA]</scope>
    <source>
        <strain evidence="1 2">Xinb3</strain>
        <tissue evidence="1">Complete organism</tissue>
    </source>
</reference>
<dbReference type="EMBL" id="LRGB01007571">
    <property type="protein sequence ID" value="KZS01116.1"/>
    <property type="molecule type" value="Genomic_DNA"/>
</dbReference>
<gene>
    <name evidence="1" type="ORF">APZ42_002318</name>
</gene>
<evidence type="ECO:0000313" key="2">
    <source>
        <dbReference type="Proteomes" id="UP000076858"/>
    </source>
</evidence>
<name>A0A164ICK0_9CRUS</name>
<evidence type="ECO:0000313" key="1">
    <source>
        <dbReference type="EMBL" id="KZS01116.1"/>
    </source>
</evidence>
<protein>
    <submittedName>
        <fullName evidence="1">Uncharacterized protein</fullName>
    </submittedName>
</protein>
<dbReference type="AlphaFoldDB" id="A0A164ICK0"/>
<organism evidence="1 2">
    <name type="scientific">Daphnia magna</name>
    <dbReference type="NCBI Taxonomy" id="35525"/>
    <lineage>
        <taxon>Eukaryota</taxon>
        <taxon>Metazoa</taxon>
        <taxon>Ecdysozoa</taxon>
        <taxon>Arthropoda</taxon>
        <taxon>Crustacea</taxon>
        <taxon>Branchiopoda</taxon>
        <taxon>Diplostraca</taxon>
        <taxon>Cladocera</taxon>
        <taxon>Anomopoda</taxon>
        <taxon>Daphniidae</taxon>
        <taxon>Daphnia</taxon>
    </lineage>
</organism>
<sequence length="113" mass="12152">IGWLITNPAQPRVTGGDAAIVPRDVALTNGLDIFAEQLFPNVTAYVNMKIRSSLSFRDYGTSGNTKLFIAQYRMLNDTAGVSPEVELKAPAQGDVVVERQNVLLSATANDDVA</sequence>